<name>A0ABS6A4S0_9GAMM</name>
<protein>
    <submittedName>
        <fullName evidence="2">Aromatic/alkene monooxygenase hydroxylase subunit beta</fullName>
    </submittedName>
</protein>
<evidence type="ECO:0000313" key="3">
    <source>
        <dbReference type="Proteomes" id="UP000753376"/>
    </source>
</evidence>
<dbReference type="EMBL" id="JAHKPV010000001">
    <property type="protein sequence ID" value="MBU2872650.1"/>
    <property type="molecule type" value="Genomic_DNA"/>
</dbReference>
<dbReference type="RefSeq" id="WP_216006563.1">
    <property type="nucleotide sequence ID" value="NZ_JAHKPV010000001.1"/>
</dbReference>
<dbReference type="PIRSF" id="PIRSF000040">
    <property type="entry name" value="MMOH_comp"/>
    <property type="match status" value="1"/>
</dbReference>
<keyword evidence="1" id="KW-0560">Oxidoreductase</keyword>
<sequence length="333" mass="38185">MTIEIKTTSVEPIRNTYSAIARRFGDKPATRYQEASFDIEAKTNFHYRPLWDPKRTLNDPSRTAMQMDDWYAVTDPRQFFYGAYVGNRAKMQEAAESNFGFCDKRNLLTRLPEETQHQLLRLLVPLRHVELGANMNNSKIAGDAIATTVAQMHMFAAADRLGIGQYLSRIALLLDGSTGKALDESKTFWMDDELWQPMRKLVEDMLVIDDWFELTLVQNVLLDGLMYPLIYDRMDAWLGEQGAEDVSLLTEFQRDWFKESLRWTNAMTKTVVGESEGNREQLQLWVTQWEPRAYEALKPIAQATTGIDALDEIRAELSVRLKKVGLESTGVQA</sequence>
<evidence type="ECO:0000313" key="2">
    <source>
        <dbReference type="EMBL" id="MBU2872650.1"/>
    </source>
</evidence>
<accession>A0ABS6A4S0</accession>
<keyword evidence="3" id="KW-1185">Reference proteome</keyword>
<comment type="caution">
    <text evidence="2">The sequence shown here is derived from an EMBL/GenBank/DDBJ whole genome shotgun (WGS) entry which is preliminary data.</text>
</comment>
<proteinExistence type="predicted"/>
<dbReference type="CDD" id="cd01058">
    <property type="entry name" value="AAMH_B"/>
    <property type="match status" value="1"/>
</dbReference>
<reference evidence="2 3" key="1">
    <citation type="submission" date="2021-05" db="EMBL/GenBank/DDBJ databases">
        <title>Draft genomes of bacteria isolated from model marine particles.</title>
        <authorList>
            <person name="Datta M.S."/>
            <person name="Schwartzman J.A."/>
            <person name="Enke T.N."/>
            <person name="Saavedra J."/>
            <person name="Cermak N."/>
            <person name="Cordero O.X."/>
        </authorList>
    </citation>
    <scope>NUCLEOTIDE SEQUENCE [LARGE SCALE GENOMIC DNA]</scope>
    <source>
        <strain evidence="2 3">D2M19</strain>
    </source>
</reference>
<gene>
    <name evidence="2" type="ORF">KO508_01405</name>
</gene>
<keyword evidence="2" id="KW-0503">Monooxygenase</keyword>
<dbReference type="InterPro" id="IPR012078">
    <property type="entry name" value="MP_mOase_hydro"/>
</dbReference>
<organism evidence="2 3">
    <name type="scientific">Marinobacter salexigens</name>
    <dbReference type="NCBI Taxonomy" id="1925763"/>
    <lineage>
        <taxon>Bacteria</taxon>
        <taxon>Pseudomonadati</taxon>
        <taxon>Pseudomonadota</taxon>
        <taxon>Gammaproteobacteria</taxon>
        <taxon>Pseudomonadales</taxon>
        <taxon>Marinobacteraceae</taxon>
        <taxon>Marinobacter</taxon>
    </lineage>
</organism>
<dbReference type="Pfam" id="PF02332">
    <property type="entry name" value="Phenol_Hydrox"/>
    <property type="match status" value="1"/>
</dbReference>
<dbReference type="InterPro" id="IPR003430">
    <property type="entry name" value="Phenol_Hydrox"/>
</dbReference>
<dbReference type="GO" id="GO:0004497">
    <property type="term" value="F:monooxygenase activity"/>
    <property type="evidence" value="ECO:0007669"/>
    <property type="project" value="UniProtKB-KW"/>
</dbReference>
<dbReference type="Proteomes" id="UP000753376">
    <property type="component" value="Unassembled WGS sequence"/>
</dbReference>
<evidence type="ECO:0000256" key="1">
    <source>
        <dbReference type="ARBA" id="ARBA00023002"/>
    </source>
</evidence>